<name>A0A6A6AS06_9PLEO</name>
<dbReference type="InterPro" id="IPR049326">
    <property type="entry name" value="Rhodopsin_dom_fungi"/>
</dbReference>
<dbReference type="PANTHER" id="PTHR33048">
    <property type="entry name" value="PTH11-LIKE INTEGRAL MEMBRANE PROTEIN (AFU_ORTHOLOGUE AFUA_5G11245)"/>
    <property type="match status" value="1"/>
</dbReference>
<keyword evidence="2 7" id="KW-0812">Transmembrane</keyword>
<evidence type="ECO:0000256" key="4">
    <source>
        <dbReference type="ARBA" id="ARBA00023136"/>
    </source>
</evidence>
<keyword evidence="4 7" id="KW-0472">Membrane</keyword>
<evidence type="ECO:0000256" key="5">
    <source>
        <dbReference type="ARBA" id="ARBA00038359"/>
    </source>
</evidence>
<evidence type="ECO:0000313" key="9">
    <source>
        <dbReference type="EMBL" id="KAF2134719.1"/>
    </source>
</evidence>
<feature type="transmembrane region" description="Helical" evidence="7">
    <location>
        <begin position="194"/>
        <end position="218"/>
    </location>
</feature>
<accession>A0A6A6AS06</accession>
<feature type="transmembrane region" description="Helical" evidence="7">
    <location>
        <begin position="268"/>
        <end position="294"/>
    </location>
</feature>
<dbReference type="GO" id="GO:0016020">
    <property type="term" value="C:membrane"/>
    <property type="evidence" value="ECO:0007669"/>
    <property type="project" value="UniProtKB-SubCell"/>
</dbReference>
<proteinExistence type="inferred from homology"/>
<dbReference type="Pfam" id="PF20684">
    <property type="entry name" value="Fung_rhodopsin"/>
    <property type="match status" value="1"/>
</dbReference>
<gene>
    <name evidence="9" type="ORF">P153DRAFT_278559</name>
</gene>
<dbReference type="InterPro" id="IPR052337">
    <property type="entry name" value="SAT4-like"/>
</dbReference>
<evidence type="ECO:0000259" key="8">
    <source>
        <dbReference type="Pfam" id="PF20684"/>
    </source>
</evidence>
<keyword evidence="10" id="KW-1185">Reference proteome</keyword>
<evidence type="ECO:0000256" key="7">
    <source>
        <dbReference type="SAM" id="Phobius"/>
    </source>
</evidence>
<feature type="transmembrane region" description="Helical" evidence="7">
    <location>
        <begin position="141"/>
        <end position="174"/>
    </location>
</feature>
<evidence type="ECO:0000313" key="10">
    <source>
        <dbReference type="Proteomes" id="UP000799771"/>
    </source>
</evidence>
<dbReference type="EMBL" id="ML977497">
    <property type="protein sequence ID" value="KAF2134719.1"/>
    <property type="molecule type" value="Genomic_DNA"/>
</dbReference>
<dbReference type="RefSeq" id="XP_033529106.1">
    <property type="nucleotide sequence ID" value="XM_033662958.1"/>
</dbReference>
<evidence type="ECO:0000256" key="1">
    <source>
        <dbReference type="ARBA" id="ARBA00004141"/>
    </source>
</evidence>
<evidence type="ECO:0000256" key="2">
    <source>
        <dbReference type="ARBA" id="ARBA00022692"/>
    </source>
</evidence>
<reference evidence="9" key="1">
    <citation type="journal article" date="2020" name="Stud. Mycol.">
        <title>101 Dothideomycetes genomes: a test case for predicting lifestyles and emergence of pathogens.</title>
        <authorList>
            <person name="Haridas S."/>
            <person name="Albert R."/>
            <person name="Binder M."/>
            <person name="Bloem J."/>
            <person name="Labutti K."/>
            <person name="Salamov A."/>
            <person name="Andreopoulos B."/>
            <person name="Baker S."/>
            <person name="Barry K."/>
            <person name="Bills G."/>
            <person name="Bluhm B."/>
            <person name="Cannon C."/>
            <person name="Castanera R."/>
            <person name="Culley D."/>
            <person name="Daum C."/>
            <person name="Ezra D."/>
            <person name="Gonzalez J."/>
            <person name="Henrissat B."/>
            <person name="Kuo A."/>
            <person name="Liang C."/>
            <person name="Lipzen A."/>
            <person name="Lutzoni F."/>
            <person name="Magnuson J."/>
            <person name="Mondo S."/>
            <person name="Nolan M."/>
            <person name="Ohm R."/>
            <person name="Pangilinan J."/>
            <person name="Park H.-J."/>
            <person name="Ramirez L."/>
            <person name="Alfaro M."/>
            <person name="Sun H."/>
            <person name="Tritt A."/>
            <person name="Yoshinaga Y."/>
            <person name="Zwiers L.-H."/>
            <person name="Turgeon B."/>
            <person name="Goodwin S."/>
            <person name="Spatafora J."/>
            <person name="Crous P."/>
            <person name="Grigoriev I."/>
        </authorList>
    </citation>
    <scope>NUCLEOTIDE SEQUENCE</scope>
    <source>
        <strain evidence="9">CBS 119687</strain>
    </source>
</reference>
<protein>
    <submittedName>
        <fullName evidence="9">Integral membrane protein</fullName>
    </submittedName>
</protein>
<dbReference type="AlphaFoldDB" id="A0A6A6AS06"/>
<evidence type="ECO:0000256" key="3">
    <source>
        <dbReference type="ARBA" id="ARBA00022989"/>
    </source>
</evidence>
<evidence type="ECO:0000256" key="6">
    <source>
        <dbReference type="SAM" id="MobiDB-lite"/>
    </source>
</evidence>
<feature type="transmembrane region" description="Helical" evidence="7">
    <location>
        <begin position="112"/>
        <end position="129"/>
    </location>
</feature>
<feature type="transmembrane region" description="Helical" evidence="7">
    <location>
        <begin position="28"/>
        <end position="51"/>
    </location>
</feature>
<feature type="region of interest" description="Disordered" evidence="6">
    <location>
        <begin position="325"/>
        <end position="348"/>
    </location>
</feature>
<feature type="transmembrane region" description="Helical" evidence="7">
    <location>
        <begin position="230"/>
        <end position="256"/>
    </location>
</feature>
<comment type="similarity">
    <text evidence="5">Belongs to the SAT4 family.</text>
</comment>
<feature type="domain" description="Rhodopsin" evidence="8">
    <location>
        <begin position="47"/>
        <end position="295"/>
    </location>
</feature>
<comment type="subcellular location">
    <subcellularLocation>
        <location evidence="1">Membrane</location>
        <topology evidence="1">Multi-pass membrane protein</topology>
    </subcellularLocation>
</comment>
<dbReference type="GeneID" id="54403390"/>
<organism evidence="9 10">
    <name type="scientific">Dothidotthia symphoricarpi CBS 119687</name>
    <dbReference type="NCBI Taxonomy" id="1392245"/>
    <lineage>
        <taxon>Eukaryota</taxon>
        <taxon>Fungi</taxon>
        <taxon>Dikarya</taxon>
        <taxon>Ascomycota</taxon>
        <taxon>Pezizomycotina</taxon>
        <taxon>Dothideomycetes</taxon>
        <taxon>Pleosporomycetidae</taxon>
        <taxon>Pleosporales</taxon>
        <taxon>Dothidotthiaceae</taxon>
        <taxon>Dothidotthia</taxon>
    </lineage>
</organism>
<dbReference type="OrthoDB" id="5429740at2759"/>
<dbReference type="PANTHER" id="PTHR33048:SF129">
    <property type="entry name" value="INTEGRAL MEMBRANE PROTEIN-RELATED"/>
    <property type="match status" value="1"/>
</dbReference>
<keyword evidence="3 7" id="KW-1133">Transmembrane helix</keyword>
<feature type="transmembrane region" description="Helical" evidence="7">
    <location>
        <begin position="63"/>
        <end position="83"/>
    </location>
</feature>
<feature type="compositionally biased region" description="Polar residues" evidence="6">
    <location>
        <begin position="339"/>
        <end position="348"/>
    </location>
</feature>
<dbReference type="Proteomes" id="UP000799771">
    <property type="component" value="Unassembled WGS sequence"/>
</dbReference>
<sequence>MSGGIHPPPEVVASWPNPNFVSPATHSYATVVLLAVFGPLTLLAVFARIWARAVIQRKSGLDDWVMLASLVPTTALLIAVGIGNQRLFNRHIWDYHSSEFIEQRKLTMANEAAYVLSSGMIKASILLFYRRMVFKAVRKAYKIIVIVSLASIVLYTFGFLLAMCFACRPLNAFWNQLDRSKVKAGFTYKCYNESAHLLATSIIVTLQDFVTTTLPAVLCWKLHITVRQRFALYACFGIGYVVTIISALRCYAIYYVFSNTYDVPWHTWYVWILTGLELSVGTICASVPALKVFFKHFRDASSQSRDTDDTELGINKIKFLHKMGRSNSVGSDPEEIRSQPLSNVQTLESSHSAIRLNDSYASKE</sequence>